<reference evidence="4 5" key="1">
    <citation type="submission" date="2017-09" db="EMBL/GenBank/DDBJ databases">
        <title>Bacterial strain isolated from the female urinary microbiota.</title>
        <authorList>
            <person name="Thomas-White K."/>
            <person name="Kumar N."/>
            <person name="Forster S."/>
            <person name="Putonti C."/>
            <person name="Lawley T."/>
            <person name="Wolfe A.J."/>
        </authorList>
    </citation>
    <scope>NUCLEOTIDE SEQUENCE [LARGE SCALE GENOMIC DNA]</scope>
    <source>
        <strain evidence="4 5">UMB0115</strain>
    </source>
</reference>
<dbReference type="GO" id="GO:0016780">
    <property type="term" value="F:phosphotransferase activity, for other substituted phosphate groups"/>
    <property type="evidence" value="ECO:0007669"/>
    <property type="project" value="TreeGrafter"/>
</dbReference>
<sequence length="197" mass="22918">MFYQKILKRVIDFFVSLIISPIVLIICIIFGLLIYIEDKGDIFYISERRGINGSVFKMYKLRSMKLNSPDLRNPDGSTYNSNKDERLTKTGKLIRKLSIDELPQIFNVLKGEMSFIGPRPSLVSMRYDELDEYRKKRLNVLPGITGYSQAYYRNTISQSEKIIKDCWYVDNISLSTDLKILIKTIKIVLFKTGIYNS</sequence>
<dbReference type="EMBL" id="PNHD01000005">
    <property type="protein sequence ID" value="PMC60192.1"/>
    <property type="molecule type" value="Genomic_DNA"/>
</dbReference>
<dbReference type="RefSeq" id="WP_102164166.1">
    <property type="nucleotide sequence ID" value="NZ_JAPJPX010000004.1"/>
</dbReference>
<keyword evidence="2" id="KW-1133">Transmembrane helix</keyword>
<name>A0A2N6SSY5_FINMA</name>
<evidence type="ECO:0000256" key="1">
    <source>
        <dbReference type="ARBA" id="ARBA00006464"/>
    </source>
</evidence>
<gene>
    <name evidence="4" type="ORF">CJ208_05035</name>
</gene>
<evidence type="ECO:0000259" key="3">
    <source>
        <dbReference type="Pfam" id="PF02397"/>
    </source>
</evidence>
<dbReference type="PANTHER" id="PTHR30576">
    <property type="entry name" value="COLANIC BIOSYNTHESIS UDP-GLUCOSE LIPID CARRIER TRANSFERASE"/>
    <property type="match status" value="1"/>
</dbReference>
<keyword evidence="4" id="KW-0808">Transferase</keyword>
<evidence type="ECO:0000313" key="5">
    <source>
        <dbReference type="Proteomes" id="UP000235723"/>
    </source>
</evidence>
<dbReference type="InterPro" id="IPR003362">
    <property type="entry name" value="Bact_transf"/>
</dbReference>
<dbReference type="AlphaFoldDB" id="A0A2N6SSY5"/>
<dbReference type="Pfam" id="PF02397">
    <property type="entry name" value="Bac_transf"/>
    <property type="match status" value="1"/>
</dbReference>
<comment type="caution">
    <text evidence="4">The sequence shown here is derived from an EMBL/GenBank/DDBJ whole genome shotgun (WGS) entry which is preliminary data.</text>
</comment>
<organism evidence="4 5">
    <name type="scientific">Finegoldia magna</name>
    <name type="common">Peptostreptococcus magnus</name>
    <dbReference type="NCBI Taxonomy" id="1260"/>
    <lineage>
        <taxon>Bacteria</taxon>
        <taxon>Bacillati</taxon>
        <taxon>Bacillota</taxon>
        <taxon>Tissierellia</taxon>
        <taxon>Tissierellales</taxon>
        <taxon>Peptoniphilaceae</taxon>
        <taxon>Finegoldia</taxon>
    </lineage>
</organism>
<accession>A0A2N6SSY5</accession>
<proteinExistence type="inferred from homology"/>
<keyword evidence="2" id="KW-0472">Membrane</keyword>
<keyword evidence="2" id="KW-0812">Transmembrane</keyword>
<feature type="domain" description="Bacterial sugar transferase" evidence="3">
    <location>
        <begin position="8"/>
        <end position="189"/>
    </location>
</feature>
<protein>
    <submittedName>
        <fullName evidence="4">Sugar transferase</fullName>
    </submittedName>
</protein>
<evidence type="ECO:0000256" key="2">
    <source>
        <dbReference type="SAM" id="Phobius"/>
    </source>
</evidence>
<dbReference type="PANTHER" id="PTHR30576:SF0">
    <property type="entry name" value="UNDECAPRENYL-PHOSPHATE N-ACETYLGALACTOSAMINYL 1-PHOSPHATE TRANSFERASE-RELATED"/>
    <property type="match status" value="1"/>
</dbReference>
<dbReference type="Proteomes" id="UP000235723">
    <property type="component" value="Unassembled WGS sequence"/>
</dbReference>
<comment type="similarity">
    <text evidence="1">Belongs to the bacterial sugar transferase family.</text>
</comment>
<evidence type="ECO:0000313" key="4">
    <source>
        <dbReference type="EMBL" id="PMC60192.1"/>
    </source>
</evidence>
<feature type="transmembrane region" description="Helical" evidence="2">
    <location>
        <begin position="12"/>
        <end position="36"/>
    </location>
</feature>